<dbReference type="InterPro" id="IPR036465">
    <property type="entry name" value="vWFA_dom_sf"/>
</dbReference>
<dbReference type="Pfam" id="PF03731">
    <property type="entry name" value="Ku_N"/>
    <property type="match status" value="1"/>
</dbReference>
<keyword evidence="7" id="KW-0067">ATP-binding</keyword>
<dbReference type="PROSITE" id="PS50234">
    <property type="entry name" value="VWFA"/>
    <property type="match status" value="1"/>
</dbReference>
<comment type="similarity">
    <text evidence="2">Belongs to the ku70 family.</text>
</comment>
<dbReference type="PANTHER" id="PTHR12604:SF2">
    <property type="entry name" value="X-RAY REPAIR CROSS-COMPLEMENTING PROTEIN 6"/>
    <property type="match status" value="1"/>
</dbReference>
<organism evidence="15 16">
    <name type="scientific">Laodelphax striatellus</name>
    <name type="common">Small brown planthopper</name>
    <name type="synonym">Delphax striatella</name>
    <dbReference type="NCBI Taxonomy" id="195883"/>
    <lineage>
        <taxon>Eukaryota</taxon>
        <taxon>Metazoa</taxon>
        <taxon>Ecdysozoa</taxon>
        <taxon>Arthropoda</taxon>
        <taxon>Hexapoda</taxon>
        <taxon>Insecta</taxon>
        <taxon>Pterygota</taxon>
        <taxon>Neoptera</taxon>
        <taxon>Paraneoptera</taxon>
        <taxon>Hemiptera</taxon>
        <taxon>Auchenorrhyncha</taxon>
        <taxon>Fulgoroidea</taxon>
        <taxon>Delphacidae</taxon>
        <taxon>Criomorphinae</taxon>
        <taxon>Laodelphax</taxon>
    </lineage>
</organism>
<evidence type="ECO:0000256" key="13">
    <source>
        <dbReference type="SAM" id="MobiDB-lite"/>
    </source>
</evidence>
<dbReference type="SMART" id="SM00559">
    <property type="entry name" value="Ku78"/>
    <property type="match status" value="1"/>
</dbReference>
<keyword evidence="3" id="KW-0547">Nucleotide-binding</keyword>
<dbReference type="GO" id="GO:0042162">
    <property type="term" value="F:telomeric DNA binding"/>
    <property type="evidence" value="ECO:0007669"/>
    <property type="project" value="InterPro"/>
</dbReference>
<evidence type="ECO:0000256" key="12">
    <source>
        <dbReference type="PIRSR" id="PIRSR003033-1"/>
    </source>
</evidence>
<dbReference type="GO" id="GO:0043564">
    <property type="term" value="C:Ku70:Ku80 complex"/>
    <property type="evidence" value="ECO:0007669"/>
    <property type="project" value="InterPro"/>
</dbReference>
<keyword evidence="8" id="KW-0238">DNA-binding</keyword>
<dbReference type="InterPro" id="IPR005161">
    <property type="entry name" value="Ku_N"/>
</dbReference>
<evidence type="ECO:0000313" key="16">
    <source>
        <dbReference type="Proteomes" id="UP000291343"/>
    </source>
</evidence>
<keyword evidence="5" id="KW-0378">Hydrolase</keyword>
<dbReference type="InterPro" id="IPR002035">
    <property type="entry name" value="VWF_A"/>
</dbReference>
<accession>A0A482WH81</accession>
<dbReference type="GO" id="GO:0003684">
    <property type="term" value="F:damaged DNA binding"/>
    <property type="evidence" value="ECO:0007669"/>
    <property type="project" value="InterPro"/>
</dbReference>
<keyword evidence="9" id="KW-0233">DNA recombination</keyword>
<dbReference type="EMBL" id="QKKF02035739">
    <property type="protein sequence ID" value="RZF32885.1"/>
    <property type="molecule type" value="Genomic_DNA"/>
</dbReference>
<dbReference type="GO" id="GO:0000723">
    <property type="term" value="P:telomere maintenance"/>
    <property type="evidence" value="ECO:0007669"/>
    <property type="project" value="InterPro"/>
</dbReference>
<keyword evidence="16" id="KW-1185">Reference proteome</keyword>
<dbReference type="NCBIfam" id="TIGR00578">
    <property type="entry name" value="ku70"/>
    <property type="match status" value="1"/>
</dbReference>
<dbReference type="InterPro" id="IPR006164">
    <property type="entry name" value="DNA_bd_Ku70/Ku80"/>
</dbReference>
<evidence type="ECO:0000256" key="1">
    <source>
        <dbReference type="ARBA" id="ARBA00004123"/>
    </source>
</evidence>
<dbReference type="AlphaFoldDB" id="A0A482WH81"/>
<evidence type="ECO:0000256" key="7">
    <source>
        <dbReference type="ARBA" id="ARBA00022840"/>
    </source>
</evidence>
<feature type="domain" description="VWFA" evidence="14">
    <location>
        <begin position="26"/>
        <end position="237"/>
    </location>
</feature>
<dbReference type="Pfam" id="PF02735">
    <property type="entry name" value="Ku"/>
    <property type="match status" value="1"/>
</dbReference>
<dbReference type="Gene3D" id="2.40.290.10">
    <property type="match status" value="1"/>
</dbReference>
<dbReference type="Pfam" id="PF03730">
    <property type="entry name" value="Ku_C"/>
    <property type="match status" value="1"/>
</dbReference>
<evidence type="ECO:0000256" key="9">
    <source>
        <dbReference type="ARBA" id="ARBA00023172"/>
    </source>
</evidence>
<evidence type="ECO:0000256" key="2">
    <source>
        <dbReference type="ARBA" id="ARBA00005240"/>
    </source>
</evidence>
<name>A0A482WH81_LAOST</name>
<dbReference type="InterPro" id="IPR016194">
    <property type="entry name" value="SPOC-like_C_dom_sf"/>
</dbReference>
<evidence type="ECO:0000259" key="14">
    <source>
        <dbReference type="PROSITE" id="PS50234"/>
    </source>
</evidence>
<proteinExistence type="inferred from homology"/>
<evidence type="ECO:0000256" key="10">
    <source>
        <dbReference type="ARBA" id="ARBA00023204"/>
    </source>
</evidence>
<dbReference type="InterPro" id="IPR047087">
    <property type="entry name" value="KU70_core_dom"/>
</dbReference>
<dbReference type="GO" id="GO:0003690">
    <property type="term" value="F:double-stranded DNA binding"/>
    <property type="evidence" value="ECO:0007669"/>
    <property type="project" value="TreeGrafter"/>
</dbReference>
<comment type="subcellular location">
    <subcellularLocation>
        <location evidence="1">Nucleus</location>
    </subcellularLocation>
</comment>
<evidence type="ECO:0000256" key="11">
    <source>
        <dbReference type="ARBA" id="ARBA00023242"/>
    </source>
</evidence>
<dbReference type="Proteomes" id="UP000291343">
    <property type="component" value="Unassembled WGS sequence"/>
</dbReference>
<dbReference type="STRING" id="195883.A0A482WH81"/>
<keyword evidence="6" id="KW-0347">Helicase</keyword>
<keyword evidence="4" id="KW-0227">DNA damage</keyword>
<protein>
    <recommendedName>
        <fullName evidence="14">VWFA domain-containing protein</fullName>
    </recommendedName>
</protein>
<dbReference type="Gene3D" id="3.40.50.410">
    <property type="entry name" value="von Willebrand factor, type A domain"/>
    <property type="match status" value="1"/>
</dbReference>
<gene>
    <name evidence="15" type="ORF">LSTR_LSTR004276</name>
</gene>
<dbReference type="PIRSF" id="PIRSF003033">
    <property type="entry name" value="Ku70"/>
    <property type="match status" value="1"/>
</dbReference>
<dbReference type="OrthoDB" id="3249161at2759"/>
<keyword evidence="11" id="KW-0539">Nucleus</keyword>
<dbReference type="InterPro" id="IPR005160">
    <property type="entry name" value="Ku_C"/>
</dbReference>
<dbReference type="Gene3D" id="4.10.970.10">
    <property type="entry name" value="Ku70, bridge and pillars"/>
    <property type="match status" value="1"/>
</dbReference>
<sequence length="540" mass="61818">MASFDSIIDGSDDEQEDQFQQKGKESTIFLIDFRTSMHKSGLFKHALVNIKKSIQKSIKEARKIIFGVILFGTGKRDATSYRQNIALLLPLASCSVERLKKMNEMITCSDDIIKEYGQSEDASLAEALEASFHFFTNCNTKLGSKRIVLFTNDDNPDGKSKDKQHQTRKRAEDIAVGRIDLDIIPLGDKFDSNKFYQEIVRIVKKGDFYIDGPFSMSQDFSELINRQSYSNRSFGRIRFNLGHETFIGCAIYKFTASHLLKKVNLHRETNEPVRTVRQFLHPSTVKVLRPFEYQTSFTIANKVISFTDDEWNLYNNGFEPQIILLEFRALDNLDLEFTFCNPPSFLFPDESVVEGSTTLFTALLNRCLEKNIAALCIYIARRGSKPRHVLLIPQEETEDDDVYEKMPAGFHVFYLPFGGSIGEMPKSEAKCEESPENVDLMKKIIKKLKIQYSPSTMDNPKTSLEWAHIEAHAIGTDDHQDIKVDDQTIPDIETIDERLGFLVEEFTSTFENTKSAWPSNKNKRPAKSNTTRTYTKKQKN</sequence>
<feature type="region of interest" description="Disordered" evidence="13">
    <location>
        <begin position="513"/>
        <end position="540"/>
    </location>
</feature>
<dbReference type="PANTHER" id="PTHR12604">
    <property type="entry name" value="KU AUTOANTIGEN DNA HELICASE"/>
    <property type="match status" value="1"/>
</dbReference>
<evidence type="ECO:0000256" key="5">
    <source>
        <dbReference type="ARBA" id="ARBA00022801"/>
    </source>
</evidence>
<evidence type="ECO:0000256" key="6">
    <source>
        <dbReference type="ARBA" id="ARBA00022806"/>
    </source>
</evidence>
<dbReference type="GO" id="GO:0006310">
    <property type="term" value="P:DNA recombination"/>
    <property type="evidence" value="ECO:0007669"/>
    <property type="project" value="UniProtKB-KW"/>
</dbReference>
<dbReference type="SUPFAM" id="SSF100939">
    <property type="entry name" value="SPOC domain-like"/>
    <property type="match status" value="1"/>
</dbReference>
<feature type="active site" description="Schiff-base intermediate with DNA; for 5'-deoxyribose-5-phosphate lyase activity" evidence="12">
    <location>
        <position position="22"/>
    </location>
</feature>
<dbReference type="Gene3D" id="1.10.1600.10">
    <property type="match status" value="1"/>
</dbReference>
<dbReference type="CDD" id="cd00788">
    <property type="entry name" value="KU70"/>
    <property type="match status" value="1"/>
</dbReference>
<dbReference type="FunCoup" id="A0A482WH81">
    <property type="interactions" value="1689"/>
</dbReference>
<dbReference type="GO" id="GO:0006303">
    <property type="term" value="P:double-strand break repair via nonhomologous end joining"/>
    <property type="evidence" value="ECO:0007669"/>
    <property type="project" value="InterPro"/>
</dbReference>
<dbReference type="InParanoid" id="A0A482WH81"/>
<reference evidence="15 16" key="1">
    <citation type="journal article" date="2017" name="Gigascience">
        <title>Genome sequence of the small brown planthopper, Laodelphax striatellus.</title>
        <authorList>
            <person name="Zhu J."/>
            <person name="Jiang F."/>
            <person name="Wang X."/>
            <person name="Yang P."/>
            <person name="Bao Y."/>
            <person name="Zhao W."/>
            <person name="Wang W."/>
            <person name="Lu H."/>
            <person name="Wang Q."/>
            <person name="Cui N."/>
            <person name="Li J."/>
            <person name="Chen X."/>
            <person name="Luo L."/>
            <person name="Yu J."/>
            <person name="Kang L."/>
            <person name="Cui F."/>
        </authorList>
    </citation>
    <scope>NUCLEOTIDE SEQUENCE [LARGE SCALE GENOMIC DNA]</scope>
    <source>
        <strain evidence="15">Lst14</strain>
    </source>
</reference>
<dbReference type="SMR" id="A0A482WH81"/>
<evidence type="ECO:0000256" key="3">
    <source>
        <dbReference type="ARBA" id="ARBA00022741"/>
    </source>
</evidence>
<dbReference type="InterPro" id="IPR006165">
    <property type="entry name" value="Ku70"/>
</dbReference>
<dbReference type="GO" id="GO:0005524">
    <property type="term" value="F:ATP binding"/>
    <property type="evidence" value="ECO:0007669"/>
    <property type="project" value="UniProtKB-KW"/>
</dbReference>
<evidence type="ECO:0000313" key="15">
    <source>
        <dbReference type="EMBL" id="RZF32885.1"/>
    </source>
</evidence>
<evidence type="ECO:0000256" key="8">
    <source>
        <dbReference type="ARBA" id="ARBA00023125"/>
    </source>
</evidence>
<dbReference type="InterPro" id="IPR027388">
    <property type="entry name" value="Ku70_bridge/pillars_dom_sf"/>
</dbReference>
<dbReference type="GO" id="GO:0003678">
    <property type="term" value="F:DNA helicase activity"/>
    <property type="evidence" value="ECO:0007669"/>
    <property type="project" value="InterPro"/>
</dbReference>
<comment type="caution">
    <text evidence="15">The sequence shown here is derived from an EMBL/GenBank/DDBJ whole genome shotgun (WGS) entry which is preliminary data.</text>
</comment>
<evidence type="ECO:0000256" key="4">
    <source>
        <dbReference type="ARBA" id="ARBA00022763"/>
    </source>
</evidence>
<keyword evidence="10" id="KW-0234">DNA repair</keyword>
<dbReference type="GO" id="GO:0016787">
    <property type="term" value="F:hydrolase activity"/>
    <property type="evidence" value="ECO:0007669"/>
    <property type="project" value="UniProtKB-KW"/>
</dbReference>
<dbReference type="SUPFAM" id="SSF53300">
    <property type="entry name" value="vWA-like"/>
    <property type="match status" value="1"/>
</dbReference>